<evidence type="ECO:0000313" key="1">
    <source>
        <dbReference type="EMBL" id="PHI29679.1"/>
    </source>
</evidence>
<accession>A0A2C6CSN5</accession>
<dbReference type="OrthoDB" id="1680496at2"/>
<dbReference type="RefSeq" id="WP_029093186.1">
    <property type="nucleotide sequence ID" value="NZ_BRLG01000002.1"/>
</dbReference>
<organism evidence="1 2">
    <name type="scientific">Budvicia aquatica</name>
    <dbReference type="NCBI Taxonomy" id="82979"/>
    <lineage>
        <taxon>Bacteria</taxon>
        <taxon>Pseudomonadati</taxon>
        <taxon>Pseudomonadota</taxon>
        <taxon>Gammaproteobacteria</taxon>
        <taxon>Enterobacterales</taxon>
        <taxon>Budviciaceae</taxon>
        <taxon>Budvicia</taxon>
    </lineage>
</organism>
<reference evidence="2" key="1">
    <citation type="submission" date="2017-09" db="EMBL/GenBank/DDBJ databases">
        <title>FDA dAtabase for Regulatory Grade micrObial Sequences (FDA-ARGOS): Supporting development and validation of Infectious Disease Dx tests.</title>
        <authorList>
            <person name="Minogue T."/>
            <person name="Wolcott M."/>
            <person name="Wasieloski L."/>
            <person name="Aguilar W."/>
            <person name="Moore D."/>
            <person name="Tallon L."/>
            <person name="Sadzewicz L."/>
            <person name="Ott S."/>
            <person name="Zhao X."/>
            <person name="Nagaraj S."/>
            <person name="Vavikolanu K."/>
            <person name="Aluvathingal J."/>
            <person name="Nadendla S."/>
            <person name="Sichtig H."/>
        </authorList>
    </citation>
    <scope>NUCLEOTIDE SEQUENCE [LARGE SCALE GENOMIC DNA]</scope>
    <source>
        <strain evidence="2">FDAARGOS_387</strain>
    </source>
</reference>
<comment type="caution">
    <text evidence="1">The sequence shown here is derived from an EMBL/GenBank/DDBJ whole genome shotgun (WGS) entry which is preliminary data.</text>
</comment>
<dbReference type="Proteomes" id="UP000224974">
    <property type="component" value="Unassembled WGS sequence"/>
</dbReference>
<name>A0A2C6CSN5_9GAMM</name>
<gene>
    <name evidence="1" type="ORF">CRN84_10210</name>
</gene>
<sequence length="305" mass="33207">MSQGARHSVYFVKEAVNGETPAAPALTVFRATKNTLDIKINTLESAELRNDAETSDFRLGTRSIEGSLSAELSFGTFDDLMAAALRSDWKNNVLTANIERHSFTFVDYQADLPDGQYTIYRGCEINTMALNVSAEGITTVEFGIIGRSMEISDTLPTGATIKDRTTSAPMDGFSGSLLEDGNPVSVITEVSLSVENGIEARYAVGSKYSITPSAKKRNVTGSVNTYFEDNSYRKKFLNETESNISFDLIDPANAAKKYIVKIPRLKFTEAPRSVDGEGDIMLNLNYKGLLDTTVGASIQITRATA</sequence>
<evidence type="ECO:0008006" key="3">
    <source>
        <dbReference type="Google" id="ProtNLM"/>
    </source>
</evidence>
<dbReference type="InterPro" id="IPR044000">
    <property type="entry name" value="Phage_tube_2"/>
</dbReference>
<proteinExistence type="predicted"/>
<keyword evidence="2" id="KW-1185">Reference proteome</keyword>
<dbReference type="EMBL" id="PDDX01000001">
    <property type="protein sequence ID" value="PHI29679.1"/>
    <property type="molecule type" value="Genomic_DNA"/>
</dbReference>
<protein>
    <recommendedName>
        <fullName evidence="3">Phage tail protein</fullName>
    </recommendedName>
</protein>
<evidence type="ECO:0000313" key="2">
    <source>
        <dbReference type="Proteomes" id="UP000224974"/>
    </source>
</evidence>
<dbReference type="AlphaFoldDB" id="A0A2C6CSN5"/>
<dbReference type="STRING" id="1111728.GCA_000427805_00583"/>
<dbReference type="Pfam" id="PF18906">
    <property type="entry name" value="Phage_tube_2"/>
    <property type="match status" value="1"/>
</dbReference>